<name>A0A914RBG5_PAREQ</name>
<evidence type="ECO:0000313" key="2">
    <source>
        <dbReference type="Proteomes" id="UP000887564"/>
    </source>
</evidence>
<evidence type="ECO:0000259" key="1">
    <source>
        <dbReference type="PROSITE" id="PS50191"/>
    </source>
</evidence>
<dbReference type="SUPFAM" id="SSF52087">
    <property type="entry name" value="CRAL/TRIO domain"/>
    <property type="match status" value="1"/>
</dbReference>
<dbReference type="PANTHER" id="PTHR47159:SF6">
    <property type="entry name" value="CRAL-TRIO DOMAIN-CONTAINING PROTEIN"/>
    <property type="match status" value="1"/>
</dbReference>
<dbReference type="Gene3D" id="3.40.525.10">
    <property type="entry name" value="CRAL-TRIO lipid binding domain"/>
    <property type="match status" value="1"/>
</dbReference>
<dbReference type="AlphaFoldDB" id="A0A914RBG5"/>
<dbReference type="CDD" id="cd00170">
    <property type="entry name" value="SEC14"/>
    <property type="match status" value="1"/>
</dbReference>
<dbReference type="InterPro" id="IPR001251">
    <property type="entry name" value="CRAL-TRIO_dom"/>
</dbReference>
<evidence type="ECO:0000313" key="3">
    <source>
        <dbReference type="WBParaSite" id="PEQ_0000206001-mRNA-1"/>
    </source>
</evidence>
<feature type="domain" description="CRAL-TRIO" evidence="1">
    <location>
        <begin position="169"/>
        <end position="242"/>
    </location>
</feature>
<keyword evidence="2" id="KW-1185">Reference proteome</keyword>
<dbReference type="PROSITE" id="PS50191">
    <property type="entry name" value="CRAL_TRIO"/>
    <property type="match status" value="1"/>
</dbReference>
<dbReference type="PANTHER" id="PTHR47159">
    <property type="entry name" value="PROTEIN CBG07705-RELATED"/>
    <property type="match status" value="1"/>
</dbReference>
<protein>
    <submittedName>
        <fullName evidence="3">CRAL-TRIO domain-containing protein</fullName>
    </submittedName>
</protein>
<dbReference type="WBParaSite" id="PEQ_0000206001-mRNA-1">
    <property type="protein sequence ID" value="PEQ_0000206001-mRNA-1"/>
    <property type="gene ID" value="PEQ_0000206001"/>
</dbReference>
<reference evidence="3" key="1">
    <citation type="submission" date="2022-11" db="UniProtKB">
        <authorList>
            <consortium name="WormBaseParasite"/>
        </authorList>
    </citation>
    <scope>IDENTIFICATION</scope>
</reference>
<dbReference type="SMART" id="SM00516">
    <property type="entry name" value="SEC14"/>
    <property type="match status" value="1"/>
</dbReference>
<organism evidence="2 3">
    <name type="scientific">Parascaris equorum</name>
    <name type="common">Equine roundworm</name>
    <dbReference type="NCBI Taxonomy" id="6256"/>
    <lineage>
        <taxon>Eukaryota</taxon>
        <taxon>Metazoa</taxon>
        <taxon>Ecdysozoa</taxon>
        <taxon>Nematoda</taxon>
        <taxon>Chromadorea</taxon>
        <taxon>Rhabditida</taxon>
        <taxon>Spirurina</taxon>
        <taxon>Ascaridomorpha</taxon>
        <taxon>Ascaridoidea</taxon>
        <taxon>Ascarididae</taxon>
        <taxon>Parascaris</taxon>
    </lineage>
</organism>
<dbReference type="InterPro" id="IPR053302">
    <property type="entry name" value="CRAL-TRIO_domain"/>
</dbReference>
<proteinExistence type="predicted"/>
<sequence>MPLKRHMIKICSFHIIRHEKKPFFTLQRIKLSMLKKRCLERHIMAKGGCNKETEMFGQTALGFPSQRKAVGPSFLTRYNAPDAIKNFYQRPDVEKYGRFLTQSRLTSDWVNEKDNGIVFVEMPFEDPKKIMKTVRVSDYLKIFFGYCEFFQSLSERNKPGNHHMGFARIYLWLDYYSELLKHVIIVNPPALLPVIWKTVSVILPSKVHNRFSFAKKLPTQLLPHLSVKAIPVVYGGQYETKSDMDNGCECGQIWKNHSMVVELSELVMRPDEATCLGYNVLKGQLILYEFWTTGEVQF</sequence>
<accession>A0A914RBG5</accession>
<dbReference type="Pfam" id="PF00650">
    <property type="entry name" value="CRAL_TRIO"/>
    <property type="match status" value="1"/>
</dbReference>
<dbReference type="Proteomes" id="UP000887564">
    <property type="component" value="Unplaced"/>
</dbReference>
<dbReference type="InterPro" id="IPR036865">
    <property type="entry name" value="CRAL-TRIO_dom_sf"/>
</dbReference>